<evidence type="ECO:0000313" key="2">
    <source>
        <dbReference type="Proteomes" id="UP000775213"/>
    </source>
</evidence>
<evidence type="ECO:0008006" key="3">
    <source>
        <dbReference type="Google" id="ProtNLM"/>
    </source>
</evidence>
<dbReference type="AlphaFoldDB" id="A0AAV7GK18"/>
<dbReference type="Gene3D" id="3.40.350.10">
    <property type="entry name" value="Creatinase/prolidase N-terminal domain"/>
    <property type="match status" value="1"/>
</dbReference>
<keyword evidence="2" id="KW-1185">Reference proteome</keyword>
<reference evidence="1 2" key="1">
    <citation type="journal article" date="2021" name="Hortic Res">
        <title>Chromosome-scale assembly of the Dendrobium chrysotoxum genome enhances the understanding of orchid evolution.</title>
        <authorList>
            <person name="Zhang Y."/>
            <person name="Zhang G.Q."/>
            <person name="Zhang D."/>
            <person name="Liu X.D."/>
            <person name="Xu X.Y."/>
            <person name="Sun W.H."/>
            <person name="Yu X."/>
            <person name="Zhu X."/>
            <person name="Wang Z.W."/>
            <person name="Zhao X."/>
            <person name="Zhong W.Y."/>
            <person name="Chen H."/>
            <person name="Yin W.L."/>
            <person name="Huang T."/>
            <person name="Niu S.C."/>
            <person name="Liu Z.J."/>
        </authorList>
    </citation>
    <scope>NUCLEOTIDE SEQUENCE [LARGE SCALE GENOMIC DNA]</scope>
    <source>
        <strain evidence="1">Lindl</strain>
    </source>
</reference>
<evidence type="ECO:0000313" key="1">
    <source>
        <dbReference type="EMBL" id="KAH0456292.1"/>
    </source>
</evidence>
<dbReference type="Proteomes" id="UP000775213">
    <property type="component" value="Unassembled WGS sequence"/>
</dbReference>
<dbReference type="InterPro" id="IPR029149">
    <property type="entry name" value="Creatin/AminoP/Spt16_N"/>
</dbReference>
<comment type="caution">
    <text evidence="1">The sequence shown here is derived from an EMBL/GenBank/DDBJ whole genome shotgun (WGS) entry which is preliminary data.</text>
</comment>
<name>A0AAV7GK18_DENCH</name>
<protein>
    <recommendedName>
        <fullName evidence="3">FACT complex subunit</fullName>
    </recommendedName>
</protein>
<accession>A0AAV7GK18</accession>
<sequence length="200" mass="23142">MRSDEKSQLKKFCNRLESFYANWSKHQSPEWMDAKLVVFCAPSSSRYRCAPSSSRYQCDPDQDSLNLFKWLFCEWVDDAYIVLSPTEIYAVCTDRNYDCSYNAKFLSSFADEAKKRVGVDFVVKGKDSGRTLRETLVAMANGFRRPMRPPGVKEKDKEKEKEMEKVVVGFIGDKAPEVELAKWMEWKDVTDAFCRVAGFK</sequence>
<dbReference type="EMBL" id="JAGFBR010000013">
    <property type="protein sequence ID" value="KAH0456292.1"/>
    <property type="molecule type" value="Genomic_DNA"/>
</dbReference>
<organism evidence="1 2">
    <name type="scientific">Dendrobium chrysotoxum</name>
    <name type="common">Orchid</name>
    <dbReference type="NCBI Taxonomy" id="161865"/>
    <lineage>
        <taxon>Eukaryota</taxon>
        <taxon>Viridiplantae</taxon>
        <taxon>Streptophyta</taxon>
        <taxon>Embryophyta</taxon>
        <taxon>Tracheophyta</taxon>
        <taxon>Spermatophyta</taxon>
        <taxon>Magnoliopsida</taxon>
        <taxon>Liliopsida</taxon>
        <taxon>Asparagales</taxon>
        <taxon>Orchidaceae</taxon>
        <taxon>Epidendroideae</taxon>
        <taxon>Malaxideae</taxon>
        <taxon>Dendrobiinae</taxon>
        <taxon>Dendrobium</taxon>
    </lineage>
</organism>
<proteinExistence type="predicted"/>
<gene>
    <name evidence="1" type="ORF">IEQ34_014199</name>
</gene>